<comment type="subcellular location">
    <subcellularLocation>
        <location evidence="1 6">Cell membrane</location>
        <topology evidence="1 6">Multi-pass membrane protein</topology>
    </subcellularLocation>
</comment>
<sequence>MTFKLISKLVFRNFKSLREIIVPFVIAISVMFGLEYILLSLIYNDYLIERNEFLPKLMKYANVIVGLLVLIFVIYAHNFVIKRRKKEFAINLVLGMEKKHIRLILFYELVLEFLVVSLLSIVLGYLFGNLIFLALNKMIQNSGVSIMDYPFKIEASIFLMLFIFFIFVILYVISNIHITKQSPIQLMKTEKAGEKKTSRLVILILSILGVISLIYGYYLALTTTGIMDSLFTILIAVVFVLIGTYFLFMSLTFIVLKILKSSNIYYNKKHFFTVSGLMSRMKSHVVGLASITMIITFLIVTLGLSLTTYRGIQTQVDHTQKYDYEMSITVFKEPAEVKQLYDELTMNKDVESLNMTKSLELPAIDNNGKIDNFNQLNKPSKSTMMYMIVRSIDSHNAYYNTNLNLDDDEILVSSNTKRYNKNTHFQFLDNDSLKTTYTDENFLQSQIAIDALYIVVPNETLYKKFQAYYTDDSGSAETKTLAFNAINDDAKERLDESVESFEADTQLPIRSKEEVKKTIYELNGGLVFIGVVVSITLLVGLFLIMYYKQISEGYSDKENYEIMQKLGLSFSLIKSTINRQILVIFGLPIVTAIIHTIFASKIIYTLLGLLAINDIKLFVTSYTSVIVIIMLVYIIMYIITSRTYIKIIGKK</sequence>
<dbReference type="InterPro" id="IPR003838">
    <property type="entry name" value="ABC3_permease_C"/>
</dbReference>
<dbReference type="EMBL" id="JACHHF010000001">
    <property type="protein sequence ID" value="MBB5175201.1"/>
    <property type="molecule type" value="Genomic_DNA"/>
</dbReference>
<gene>
    <name evidence="8" type="ORF">HNQ45_000059</name>
</gene>
<feature type="transmembrane region" description="Helical" evidence="6">
    <location>
        <begin position="581"/>
        <end position="607"/>
    </location>
</feature>
<dbReference type="InterPro" id="IPR027022">
    <property type="entry name" value="ABC_permease_BceB-typ"/>
</dbReference>
<keyword evidence="5 6" id="KW-0472">Membrane</keyword>
<feature type="transmembrane region" description="Helical" evidence="6">
    <location>
        <begin position="285"/>
        <end position="306"/>
    </location>
</feature>
<proteinExistence type="inferred from homology"/>
<reference evidence="8 9" key="1">
    <citation type="submission" date="2020-08" db="EMBL/GenBank/DDBJ databases">
        <title>Genomic Encyclopedia of Type Strains, Phase IV (KMG-IV): sequencing the most valuable type-strain genomes for metagenomic binning, comparative biology and taxonomic classification.</title>
        <authorList>
            <person name="Goeker M."/>
        </authorList>
    </citation>
    <scope>NUCLEOTIDE SEQUENCE [LARGE SCALE GENOMIC DNA]</scope>
    <source>
        <strain evidence="8 9">DSM 19163</strain>
    </source>
</reference>
<feature type="transmembrane region" description="Helical" evidence="6">
    <location>
        <begin position="63"/>
        <end position="81"/>
    </location>
</feature>
<evidence type="ECO:0000256" key="6">
    <source>
        <dbReference type="PIRNR" id="PIRNR018968"/>
    </source>
</evidence>
<feature type="domain" description="ABC3 transporter permease C-terminal" evidence="7">
    <location>
        <begin position="63"/>
        <end position="182"/>
    </location>
</feature>
<dbReference type="PANTHER" id="PTHR46795:SF3">
    <property type="entry name" value="ABC TRANSPORTER PERMEASE"/>
    <property type="match status" value="1"/>
</dbReference>
<feature type="transmembrane region" description="Helical" evidence="6">
    <location>
        <begin position="155"/>
        <end position="179"/>
    </location>
</feature>
<dbReference type="GO" id="GO:0055085">
    <property type="term" value="P:transmembrane transport"/>
    <property type="evidence" value="ECO:0007669"/>
    <property type="project" value="UniProtKB-UniRule"/>
</dbReference>
<evidence type="ECO:0000256" key="2">
    <source>
        <dbReference type="ARBA" id="ARBA00022475"/>
    </source>
</evidence>
<dbReference type="InterPro" id="IPR052536">
    <property type="entry name" value="ABC-4_Integral_Memb_Prot"/>
</dbReference>
<comment type="caution">
    <text evidence="8">The sequence shown here is derived from an EMBL/GenBank/DDBJ whole genome shotgun (WGS) entry which is preliminary data.</text>
</comment>
<accession>A0A9Q2CX94</accession>
<organism evidence="8 9">
    <name type="scientific">Nosocomiicoccus ampullae</name>
    <dbReference type="NCBI Taxonomy" id="489910"/>
    <lineage>
        <taxon>Bacteria</taxon>
        <taxon>Bacillati</taxon>
        <taxon>Bacillota</taxon>
        <taxon>Bacilli</taxon>
        <taxon>Bacillales</taxon>
        <taxon>Staphylococcaceae</taxon>
        <taxon>Nosocomiicoccus</taxon>
    </lineage>
</organism>
<keyword evidence="9" id="KW-1185">Reference proteome</keyword>
<evidence type="ECO:0000256" key="1">
    <source>
        <dbReference type="ARBA" id="ARBA00004651"/>
    </source>
</evidence>
<keyword evidence="2 6" id="KW-1003">Cell membrane</keyword>
<dbReference type="PANTHER" id="PTHR46795">
    <property type="entry name" value="ABC TRANSPORTER PERMEASE-RELATED-RELATED"/>
    <property type="match status" value="1"/>
</dbReference>
<keyword evidence="4 6" id="KW-1133">Transmembrane helix</keyword>
<evidence type="ECO:0000256" key="5">
    <source>
        <dbReference type="ARBA" id="ARBA00023136"/>
    </source>
</evidence>
<feature type="transmembrane region" description="Helical" evidence="6">
    <location>
        <begin position="230"/>
        <end position="259"/>
    </location>
</feature>
<dbReference type="AlphaFoldDB" id="A0A9Q2CX94"/>
<evidence type="ECO:0000256" key="3">
    <source>
        <dbReference type="ARBA" id="ARBA00022692"/>
    </source>
</evidence>
<feature type="transmembrane region" description="Helical" evidence="6">
    <location>
        <begin position="20"/>
        <end position="43"/>
    </location>
</feature>
<name>A0A9Q2CX94_9STAP</name>
<dbReference type="Proteomes" id="UP000579136">
    <property type="component" value="Unassembled WGS sequence"/>
</dbReference>
<feature type="transmembrane region" description="Helical" evidence="6">
    <location>
        <begin position="526"/>
        <end position="547"/>
    </location>
</feature>
<dbReference type="RefSeq" id="WP_183672636.1">
    <property type="nucleotide sequence ID" value="NZ_CBCRYX010000003.1"/>
</dbReference>
<keyword evidence="3 6" id="KW-0812">Transmembrane</keyword>
<keyword evidence="6" id="KW-0813">Transport</keyword>
<feature type="transmembrane region" description="Helical" evidence="6">
    <location>
        <begin position="200"/>
        <end position="218"/>
    </location>
</feature>
<dbReference type="Pfam" id="PF02687">
    <property type="entry name" value="FtsX"/>
    <property type="match status" value="1"/>
</dbReference>
<evidence type="ECO:0000313" key="9">
    <source>
        <dbReference type="Proteomes" id="UP000579136"/>
    </source>
</evidence>
<evidence type="ECO:0000256" key="4">
    <source>
        <dbReference type="ARBA" id="ARBA00022989"/>
    </source>
</evidence>
<evidence type="ECO:0000259" key="7">
    <source>
        <dbReference type="Pfam" id="PF02687"/>
    </source>
</evidence>
<feature type="transmembrane region" description="Helical" evidence="6">
    <location>
        <begin position="102"/>
        <end position="135"/>
    </location>
</feature>
<evidence type="ECO:0000313" key="8">
    <source>
        <dbReference type="EMBL" id="MBB5175201.1"/>
    </source>
</evidence>
<dbReference type="PIRSF" id="PIRSF018968">
    <property type="entry name" value="ABC_permease_BceB"/>
    <property type="match status" value="1"/>
</dbReference>
<dbReference type="GO" id="GO:0005886">
    <property type="term" value="C:plasma membrane"/>
    <property type="evidence" value="ECO:0007669"/>
    <property type="project" value="UniProtKB-SubCell"/>
</dbReference>
<comment type="similarity">
    <text evidence="6">Belongs to the ABC-4 integral membrane protein family.</text>
</comment>
<feature type="transmembrane region" description="Helical" evidence="6">
    <location>
        <begin position="619"/>
        <end position="640"/>
    </location>
</feature>
<protein>
    <submittedName>
        <fullName evidence="8">ABC transport system permease protein/bacitracin transport system permease protein</fullName>
    </submittedName>
</protein>